<dbReference type="Proteomes" id="UP000501802">
    <property type="component" value="Chromosome"/>
</dbReference>
<feature type="transmembrane region" description="Helical" evidence="1">
    <location>
        <begin position="241"/>
        <end position="258"/>
    </location>
</feature>
<dbReference type="AlphaFoldDB" id="A0A6G9AUS4"/>
<dbReference type="EMBL" id="CP050063">
    <property type="protein sequence ID" value="QIP16237.1"/>
    <property type="molecule type" value="Genomic_DNA"/>
</dbReference>
<evidence type="ECO:0000313" key="2">
    <source>
        <dbReference type="EMBL" id="QIP16237.1"/>
    </source>
</evidence>
<organism evidence="2 3">
    <name type="scientific">Spirosoma aureum</name>
    <dbReference type="NCBI Taxonomy" id="2692134"/>
    <lineage>
        <taxon>Bacteria</taxon>
        <taxon>Pseudomonadati</taxon>
        <taxon>Bacteroidota</taxon>
        <taxon>Cytophagia</taxon>
        <taxon>Cytophagales</taxon>
        <taxon>Cytophagaceae</taxon>
        <taxon>Spirosoma</taxon>
    </lineage>
</organism>
<name>A0A6G9AUS4_9BACT</name>
<sequence length="497" mass="55709">MMLSPDNKKFIRYTCLAGGSALISLFLPSNYLLVCTGLLSLTGGLYGFATLLKSPESRFNFFVVGAVVIVLGSSLGMLLSFASISLVSSDIWEITIEYAHATTADIALAQTYANAFAIAFLLIGSRSQLQKTITLINQDFRYCLQEHKKIIYAFVVTILICQIYLLNTGVIVYGGKSLADEGQPTHPLLAIILPVVPVLPIVLAYYLRENFFAGQKLVVILCLIFLLNELAWFFLFGRRSVIYFFLLSFAGIFFDKSLGKRFLFRNMIPILICCYTAVKIADLYHKMRVVYSFEQAQRMSMVDVILGLESADSEKYNQIRNMNVAARAAYSSLALAQFVNLFRTTNGAPLMGQELINSILFATPSNFLVDKKMILAKEALYSKAYSLDITDISETLYLESFIDFSWSGFFIYPLFIFLLLSLVYALLISVRNSLFSLLVACVSLSLSLMMIEVDMIIFLSTIRALFSCFLLVIIIKKTVYNRYSKDVSPTISDEKTA</sequence>
<protein>
    <recommendedName>
        <fullName evidence="4">Oligosaccharide repeat unit polymerase</fullName>
    </recommendedName>
</protein>
<feature type="transmembrane region" description="Helical" evidence="1">
    <location>
        <begin position="150"/>
        <end position="174"/>
    </location>
</feature>
<proteinExistence type="predicted"/>
<evidence type="ECO:0000313" key="3">
    <source>
        <dbReference type="Proteomes" id="UP000501802"/>
    </source>
</evidence>
<keyword evidence="3" id="KW-1185">Reference proteome</keyword>
<keyword evidence="1" id="KW-0472">Membrane</keyword>
<keyword evidence="1" id="KW-0812">Transmembrane</keyword>
<gene>
    <name evidence="2" type="ORF">G8759_28140</name>
</gene>
<reference evidence="2 3" key="1">
    <citation type="submission" date="2020-03" db="EMBL/GenBank/DDBJ databases">
        <authorList>
            <person name="Kim M.K."/>
        </authorList>
    </citation>
    <scope>NUCLEOTIDE SEQUENCE [LARGE SCALE GENOMIC DNA]</scope>
    <source>
        <strain evidence="2 3">BT328</strain>
    </source>
</reference>
<feature type="transmembrane region" description="Helical" evidence="1">
    <location>
        <begin position="106"/>
        <end position="123"/>
    </location>
</feature>
<feature type="transmembrane region" description="Helical" evidence="1">
    <location>
        <begin position="186"/>
        <end position="205"/>
    </location>
</feature>
<feature type="transmembrane region" description="Helical" evidence="1">
    <location>
        <begin position="404"/>
        <end position="427"/>
    </location>
</feature>
<keyword evidence="1" id="KW-1133">Transmembrane helix</keyword>
<feature type="transmembrane region" description="Helical" evidence="1">
    <location>
        <begin position="59"/>
        <end position="86"/>
    </location>
</feature>
<feature type="transmembrane region" description="Helical" evidence="1">
    <location>
        <begin position="31"/>
        <end position="52"/>
    </location>
</feature>
<feature type="transmembrane region" description="Helical" evidence="1">
    <location>
        <begin position="457"/>
        <end position="475"/>
    </location>
</feature>
<accession>A0A6G9AUS4</accession>
<evidence type="ECO:0000256" key="1">
    <source>
        <dbReference type="SAM" id="Phobius"/>
    </source>
</evidence>
<dbReference type="KEGG" id="spib:G8759_28140"/>
<evidence type="ECO:0008006" key="4">
    <source>
        <dbReference type="Google" id="ProtNLM"/>
    </source>
</evidence>
<feature type="transmembrane region" description="Helical" evidence="1">
    <location>
        <begin position="434"/>
        <end position="451"/>
    </location>
</feature>
<feature type="transmembrane region" description="Helical" evidence="1">
    <location>
        <begin position="217"/>
        <end position="235"/>
    </location>
</feature>
<dbReference type="RefSeq" id="WP_167215945.1">
    <property type="nucleotide sequence ID" value="NZ_CP050063.1"/>
</dbReference>